<protein>
    <submittedName>
        <fullName evidence="11">ATPase V0 complex subunit e1/e2</fullName>
    </submittedName>
</protein>
<keyword evidence="6 9" id="KW-1133">Transmembrane helix</keyword>
<feature type="transmembrane region" description="Helical" evidence="9">
    <location>
        <begin position="44"/>
        <end position="68"/>
    </location>
</feature>
<dbReference type="InterPro" id="IPR008389">
    <property type="entry name" value="ATPase_V0-cplx_e1/e2_su"/>
</dbReference>
<evidence type="ECO:0000313" key="10">
    <source>
        <dbReference type="EMBL" id="CUV05815.1"/>
    </source>
</evidence>
<proteinExistence type="inferred from homology"/>
<keyword evidence="4 9" id="KW-0812">Transmembrane</keyword>
<keyword evidence="5" id="KW-0375">Hydrogen ion transport</keyword>
<evidence type="ECO:0000256" key="9">
    <source>
        <dbReference type="SAM" id="Phobius"/>
    </source>
</evidence>
<keyword evidence="3" id="KW-0813">Transport</keyword>
<evidence type="ECO:0000313" key="12">
    <source>
        <dbReference type="Proteomes" id="UP001429100"/>
    </source>
</evidence>
<reference evidence="11 12" key="1">
    <citation type="submission" date="2014-11" db="EMBL/GenBank/DDBJ databases">
        <title>Comparative genomic analysis of Cryptosporidium hominis reveals occurrence of genetic recombination in virulent subtypes.</title>
        <authorList>
            <person name="Guo Y."/>
            <person name="Tang K."/>
            <person name="Frace M."/>
            <person name="Li N."/>
            <person name="Roellig D.M."/>
            <person name="Sammons S."/>
            <person name="Knipe K."/>
            <person name="Rowe L."/>
            <person name="Feng Y."/>
            <person name="Xiao L."/>
        </authorList>
    </citation>
    <scope>NUCLEOTIDE SEQUENCE [LARGE SCALE GENOMIC DNA]</scope>
    <source>
        <strain evidence="11">30976</strain>
    </source>
</reference>
<comment type="similarity">
    <text evidence="2">Belongs to the V-ATPase e1/e2 subunit family.</text>
</comment>
<sequence length="83" mass="9265">MAPPYDNAIFGSIIFGVLGFIAAVSSTVYFGIKGSKNLSRSDTAKISLVVVVMMTFCLWIMWFCVYLSQMFPLINPIHKAEEH</sequence>
<keyword evidence="7" id="KW-0406">Ion transport</keyword>
<evidence type="ECO:0000256" key="8">
    <source>
        <dbReference type="ARBA" id="ARBA00023136"/>
    </source>
</evidence>
<comment type="subcellular location">
    <subcellularLocation>
        <location evidence="1">Membrane</location>
        <topology evidence="1">Multi-pass membrane protein</topology>
    </subcellularLocation>
</comment>
<name>A0A0S4TFK7_CRYHO</name>
<dbReference type="Proteomes" id="UP001429100">
    <property type="component" value="Unassembled WGS sequence"/>
</dbReference>
<evidence type="ECO:0000256" key="3">
    <source>
        <dbReference type="ARBA" id="ARBA00022448"/>
    </source>
</evidence>
<accession>A0A0S4TFK7</accession>
<evidence type="ECO:0000256" key="2">
    <source>
        <dbReference type="ARBA" id="ARBA00008328"/>
    </source>
</evidence>
<dbReference type="OrthoDB" id="1508846at2759"/>
<dbReference type="GO" id="GO:0046961">
    <property type="term" value="F:proton-transporting ATPase activity, rotational mechanism"/>
    <property type="evidence" value="ECO:0007669"/>
    <property type="project" value="InterPro"/>
</dbReference>
<gene>
    <name evidence="10" type="ORF">CHUDEA4_new_06</name>
    <name evidence="11" type="ORF">GY17_00001850</name>
</gene>
<evidence type="ECO:0000256" key="4">
    <source>
        <dbReference type="ARBA" id="ARBA00022692"/>
    </source>
</evidence>
<evidence type="ECO:0000256" key="5">
    <source>
        <dbReference type="ARBA" id="ARBA00022781"/>
    </source>
</evidence>
<feature type="transmembrane region" description="Helical" evidence="9">
    <location>
        <begin position="12"/>
        <end position="32"/>
    </location>
</feature>
<dbReference type="Proteomes" id="UP000199752">
    <property type="component" value="Chromosome 4"/>
</dbReference>
<keyword evidence="8 9" id="KW-0472">Membrane</keyword>
<dbReference type="Pfam" id="PF05493">
    <property type="entry name" value="ATP_synt_H"/>
    <property type="match status" value="1"/>
</dbReference>
<organism evidence="10">
    <name type="scientific">Cryptosporidium hominis</name>
    <dbReference type="NCBI Taxonomy" id="237895"/>
    <lineage>
        <taxon>Eukaryota</taxon>
        <taxon>Sar</taxon>
        <taxon>Alveolata</taxon>
        <taxon>Apicomplexa</taxon>
        <taxon>Conoidasida</taxon>
        <taxon>Coccidia</taxon>
        <taxon>Eucoccidiorida</taxon>
        <taxon>Eimeriorina</taxon>
        <taxon>Cryptosporidiidae</taxon>
        <taxon>Cryptosporidium</taxon>
    </lineage>
</organism>
<evidence type="ECO:0000256" key="6">
    <source>
        <dbReference type="ARBA" id="ARBA00022989"/>
    </source>
</evidence>
<reference evidence="11 12" key="3">
    <citation type="submission" date="2017-10" db="EMBL/GenBank/DDBJ databases">
        <title>Consistent, comparative and evidence-based genome annotation and re-annotation for the closely-related species, Cryptosporidium parvum, C. hominis and C. tyzzeri.</title>
        <authorList>
            <person name="Baptista R.P."/>
            <person name="Li Y."/>
            <person name="Sateriale A."/>
            <person name="Striepen B."/>
            <person name="Kissinger J.C."/>
        </authorList>
    </citation>
    <scope>NUCLEOTIDE SEQUENCE [LARGE SCALE GENOMIC DNA]</scope>
    <source>
        <strain evidence="11">30976</strain>
    </source>
</reference>
<evidence type="ECO:0000313" key="11">
    <source>
        <dbReference type="EMBL" id="PPS96377.1"/>
    </source>
</evidence>
<dbReference type="VEuPathDB" id="CryptoDB:GY17_00001850"/>
<dbReference type="GO" id="GO:0033179">
    <property type="term" value="C:proton-transporting V-type ATPase, V0 domain"/>
    <property type="evidence" value="ECO:0007669"/>
    <property type="project" value="InterPro"/>
</dbReference>
<evidence type="ECO:0000256" key="7">
    <source>
        <dbReference type="ARBA" id="ARBA00023065"/>
    </source>
</evidence>
<dbReference type="EMBL" id="JTAI01000020">
    <property type="protein sequence ID" value="PPS96377.1"/>
    <property type="molecule type" value="Genomic_DNA"/>
</dbReference>
<dbReference type="VEuPathDB" id="CryptoDB:CHUDEA4_new_06"/>
<dbReference type="EMBL" id="LN877950">
    <property type="protein sequence ID" value="CUV05815.1"/>
    <property type="molecule type" value="Genomic_DNA"/>
</dbReference>
<evidence type="ECO:0000256" key="1">
    <source>
        <dbReference type="ARBA" id="ARBA00004141"/>
    </source>
</evidence>
<reference evidence="10" key="2">
    <citation type="submission" date="2015-08" db="EMBL/GenBank/DDBJ databases">
        <authorList>
            <person name="Babu N.S."/>
            <person name="Beckwith C.J."/>
            <person name="Beseler K.G."/>
            <person name="Brison A."/>
            <person name="Carone J.V."/>
            <person name="Caskin T.P."/>
            <person name="Diamond M."/>
            <person name="Durham M.E."/>
            <person name="Foxe J.M."/>
            <person name="Go M."/>
            <person name="Henderson B.A."/>
            <person name="Jones I.B."/>
            <person name="McGettigan J.A."/>
            <person name="Micheletti S.J."/>
            <person name="Nasrallah M.E."/>
            <person name="Ortiz D."/>
            <person name="Piller C.R."/>
            <person name="Privatt S.R."/>
            <person name="Schneider S.L."/>
            <person name="Sharp S."/>
            <person name="Smith T.C."/>
            <person name="Stanton J.D."/>
            <person name="Ullery H.E."/>
            <person name="Wilson R.J."/>
            <person name="Serrano M.G."/>
            <person name="Buck G."/>
            <person name="Lee V."/>
            <person name="Wang Y."/>
            <person name="Carvalho R."/>
            <person name="Voegtly L."/>
            <person name="Shi R."/>
            <person name="Duckworth R."/>
            <person name="Johnson A."/>
            <person name="Loviza R."/>
            <person name="Walstead R."/>
            <person name="Shah Z."/>
            <person name="Kiflezghi M."/>
            <person name="Wade K."/>
            <person name="Ball S.L."/>
            <person name="Bradley K.W."/>
            <person name="Asai D.J."/>
            <person name="Bowman C.A."/>
            <person name="Russell D.A."/>
            <person name="Pope W.H."/>
            <person name="Jacobs-Sera D."/>
            <person name="Hendrix R.W."/>
            <person name="Hatfull G.F."/>
        </authorList>
    </citation>
    <scope>NUCLEOTIDE SEQUENCE [LARGE SCALE GENOMIC DNA]</scope>
</reference>
<keyword evidence="12" id="KW-1185">Reference proteome</keyword>
<dbReference type="AlphaFoldDB" id="A0A0S4TFK7"/>
<dbReference type="VEuPathDB" id="CryptoDB:ChTU502y2012_408g0095"/>